<keyword evidence="5 11" id="KW-1133">Transmembrane helix</keyword>
<organism evidence="14 15">
    <name type="scientific">Pachysolen tannophilus NRRL Y-2460</name>
    <dbReference type="NCBI Taxonomy" id="669874"/>
    <lineage>
        <taxon>Eukaryota</taxon>
        <taxon>Fungi</taxon>
        <taxon>Dikarya</taxon>
        <taxon>Ascomycota</taxon>
        <taxon>Saccharomycotina</taxon>
        <taxon>Pichiomycetes</taxon>
        <taxon>Pachysolenaceae</taxon>
        <taxon>Pachysolen</taxon>
    </lineage>
</organism>
<proteinExistence type="predicted"/>
<dbReference type="Proteomes" id="UP000094236">
    <property type="component" value="Unassembled WGS sequence"/>
</dbReference>
<dbReference type="CDD" id="cd04045">
    <property type="entry name" value="C2C_Tricalbin-like"/>
    <property type="match status" value="1"/>
</dbReference>
<dbReference type="GO" id="GO:0008289">
    <property type="term" value="F:lipid binding"/>
    <property type="evidence" value="ECO:0007669"/>
    <property type="project" value="UniProtKB-KW"/>
</dbReference>
<dbReference type="PROSITE" id="PS50004">
    <property type="entry name" value="C2"/>
    <property type="match status" value="4"/>
</dbReference>
<evidence type="ECO:0000256" key="3">
    <source>
        <dbReference type="ARBA" id="ARBA00022692"/>
    </source>
</evidence>
<dbReference type="STRING" id="669874.A0A1E4U1R1"/>
<evidence type="ECO:0000259" key="12">
    <source>
        <dbReference type="PROSITE" id="PS50004"/>
    </source>
</evidence>
<name>A0A1E4U1R1_PACTA</name>
<evidence type="ECO:0000256" key="10">
    <source>
        <dbReference type="SAM" id="MobiDB-lite"/>
    </source>
</evidence>
<dbReference type="SUPFAM" id="SSF49562">
    <property type="entry name" value="C2 domain (Calcium/lipid-binding domain, CaLB)"/>
    <property type="match status" value="4"/>
</dbReference>
<dbReference type="InterPro" id="IPR037761">
    <property type="entry name" value="C2A_Tricalbin"/>
</dbReference>
<dbReference type="PANTHER" id="PTHR46980:SF2">
    <property type="entry name" value="TRICALBIN-1-RELATED"/>
    <property type="match status" value="1"/>
</dbReference>
<keyword evidence="4" id="KW-0677">Repeat</keyword>
<evidence type="ECO:0000256" key="6">
    <source>
        <dbReference type="ARBA" id="ARBA00023055"/>
    </source>
</evidence>
<dbReference type="CDD" id="cd21678">
    <property type="entry name" value="SMP_TCB"/>
    <property type="match status" value="1"/>
</dbReference>
<dbReference type="GO" id="GO:0006869">
    <property type="term" value="P:lipid transport"/>
    <property type="evidence" value="ECO:0007669"/>
    <property type="project" value="UniProtKB-KW"/>
</dbReference>
<dbReference type="InterPro" id="IPR056910">
    <property type="entry name" value="TCB1-3_C2"/>
</dbReference>
<keyword evidence="7" id="KW-0446">Lipid-binding</keyword>
<feature type="coiled-coil region" evidence="9">
    <location>
        <begin position="823"/>
        <end position="850"/>
    </location>
</feature>
<feature type="compositionally biased region" description="Low complexity" evidence="10">
    <location>
        <begin position="24"/>
        <end position="46"/>
    </location>
</feature>
<dbReference type="CDD" id="cd04044">
    <property type="entry name" value="C2A_Tricalbin-like"/>
    <property type="match status" value="1"/>
</dbReference>
<evidence type="ECO:0000256" key="4">
    <source>
        <dbReference type="ARBA" id="ARBA00022737"/>
    </source>
</evidence>
<keyword evidence="6" id="KW-0445">Lipid transport</keyword>
<sequence>MATNAHTQPVVKQPDIIKDEASKRNASNSDASAKKSNASKSNASRSDTFKGKASVKQESKTIDPEVIVAAERPKRETIAPTFRGWKEVGGWQEEDVLTPDDELVDLLSRATLLDEYLPDKFYGDWYHSVVLLGLGGIISFLIGKLKFSVAPLFYIILLFSIAYRTSIRKYRSLIRDQAQREFSVLNIENDYETMDWLNCFMEKYWIFLEPSLSQIVCEQANPILATAPIPDFVKALWIDSFTAGTKPPRVDLVRTIPRTSEDVVVMEFGFSFTPHTLDDATVKQTRNRVNQRVIAKAKLFGLSLQVLVENVSFKALARVRLKMINAFPHIQLVNVSLVDVPQIDFVSRLLGTTVFNWEVLSVPGLLPLINRMIKKYAGPIVISPLSFQLNLQQLLAGNSITGSIGILGITIKSASNLKGFDTIGNTCDPYIELGFNGKVLAKTSTIEDTVSPVWNEKLYLLISNVSEPLMMEMYDHNGIKKPQKLGNIYYDLNHVLDDPRKSNLKLPFLRNNKPVGQLNFDLEFMEVLQGSKLLDGSFEPPPELNTGIVSFEINEAKNLLPPEDKNAKSLATFVEFYINKDLVYTTSSTKGTSPSWGSSYEHIITNKVKSVVKVLVKNSKKELVGALVTKLSDMIDAAEVDNTWFPLRKNEHGGEIKITANWKPVSIRDVSGAGGYSDPIGVVRVFIKQAKDLRNLETVGKIDPYVRLLLNGFQRGRTLPKDSTLNPVYNEIIYVTVTSPNQRLTIEAMDVEKVQKDRTLGSFDVKLNELIKKKDGNYIQNQDDELREGRLIAPRRGAKGSVEYSLSFYPALSVMDVKEIEQYEKEQAEKKRIEKEIAEAEAKGEKGKKTKKETAEETLFDDQPKLKLSLEELLNYSQGVFVYEVIGAEVDVTGTYLQAFFDQRSFPEYVSPEINRKNDKIGTTGDYFVRELQNSTITFRVAKKQQSNLLKPAISEVTVSTKQLLQNSYQNPSVVTLNGSSRAKIHLRTRWVPVTMDQLPPQDSITNIGKLTVTVVSASDLPAADSNGKSDPYVKLFLNNEEQEFFKTKTIKKTLNPTFNETTVIDIGNRIDSTIAVKASDWDIGIESDDILGNGIAYLKDISIDGPSEVKVPLVGEDGKSPAGEVLLRFTFEPHYLVLLHEDPGNLAGNIGAAGGKLIGSGIGAGGKVIGTGVGAGGKVIGSGVGAGGKVVGKGASFIKGFGKK</sequence>
<feature type="compositionally biased region" description="Basic and acidic residues" evidence="10">
    <location>
        <begin position="47"/>
        <end position="57"/>
    </location>
</feature>
<keyword evidence="3 11" id="KW-0812">Transmembrane</keyword>
<dbReference type="InterPro" id="IPR037756">
    <property type="entry name" value="C2D_Tricalbin"/>
</dbReference>
<feature type="transmembrane region" description="Helical" evidence="11">
    <location>
        <begin position="149"/>
        <end position="167"/>
    </location>
</feature>
<feature type="domain" description="SMP-LTD" evidence="13">
    <location>
        <begin position="190"/>
        <end position="392"/>
    </location>
</feature>
<dbReference type="AlphaFoldDB" id="A0A1E4U1R1"/>
<dbReference type="InterPro" id="IPR035892">
    <property type="entry name" value="C2_domain_sf"/>
</dbReference>
<evidence type="ECO:0000313" key="15">
    <source>
        <dbReference type="Proteomes" id="UP000094236"/>
    </source>
</evidence>
<reference evidence="15" key="1">
    <citation type="submission" date="2016-05" db="EMBL/GenBank/DDBJ databases">
        <title>Comparative genomics of biotechnologically important yeasts.</title>
        <authorList>
            <consortium name="DOE Joint Genome Institute"/>
            <person name="Riley R."/>
            <person name="Haridas S."/>
            <person name="Wolfe K.H."/>
            <person name="Lopes M.R."/>
            <person name="Hittinger C.T."/>
            <person name="Goker M."/>
            <person name="Salamov A."/>
            <person name="Wisecaver J."/>
            <person name="Long T.M."/>
            <person name="Aerts A.L."/>
            <person name="Barry K."/>
            <person name="Choi C."/>
            <person name="Clum A."/>
            <person name="Coughlan A.Y."/>
            <person name="Deshpande S."/>
            <person name="Douglass A.P."/>
            <person name="Hanson S.J."/>
            <person name="Klenk H.-P."/>
            <person name="Labutti K."/>
            <person name="Lapidus A."/>
            <person name="Lindquist E."/>
            <person name="Lipzen A."/>
            <person name="Meier-Kolthoff J.P."/>
            <person name="Ohm R.A."/>
            <person name="Otillar R.P."/>
            <person name="Pangilinan J."/>
            <person name="Peng Y."/>
            <person name="Rokas A."/>
            <person name="Rosa C.A."/>
            <person name="Scheuner C."/>
            <person name="Sibirny A.A."/>
            <person name="Slot J.C."/>
            <person name="Stielow J.B."/>
            <person name="Sun H."/>
            <person name="Kurtzman C.P."/>
            <person name="Blackwell M."/>
            <person name="Grigoriev I.V."/>
            <person name="Jeffries T.W."/>
        </authorList>
    </citation>
    <scope>NUCLEOTIDE SEQUENCE [LARGE SCALE GENOMIC DNA]</scope>
    <source>
        <strain evidence="15">NRRL Y-2460</strain>
    </source>
</reference>
<feature type="transmembrane region" description="Helical" evidence="11">
    <location>
        <begin position="125"/>
        <end position="142"/>
    </location>
</feature>
<dbReference type="InterPro" id="IPR052455">
    <property type="entry name" value="Tricalbin_domain"/>
</dbReference>
<dbReference type="EMBL" id="KV454011">
    <property type="protein sequence ID" value="ODV97927.1"/>
    <property type="molecule type" value="Genomic_DNA"/>
</dbReference>
<feature type="domain" description="C2" evidence="12">
    <location>
        <begin position="383"/>
        <end position="506"/>
    </location>
</feature>
<feature type="region of interest" description="Disordered" evidence="10">
    <location>
        <begin position="1"/>
        <end position="57"/>
    </location>
</feature>
<protein>
    <recommendedName>
        <fullName evidence="16">Tricalbin</fullName>
    </recommendedName>
</protein>
<accession>A0A1E4U1R1</accession>
<evidence type="ECO:0000256" key="8">
    <source>
        <dbReference type="ARBA" id="ARBA00023136"/>
    </source>
</evidence>
<dbReference type="PRINTS" id="PR00360">
    <property type="entry name" value="C2DOMAIN"/>
</dbReference>
<dbReference type="Gene3D" id="2.60.40.150">
    <property type="entry name" value="C2 domain"/>
    <property type="match status" value="4"/>
</dbReference>
<comment type="subcellular location">
    <subcellularLocation>
        <location evidence="1">Membrane</location>
    </subcellularLocation>
</comment>
<evidence type="ECO:0000259" key="13">
    <source>
        <dbReference type="PROSITE" id="PS51847"/>
    </source>
</evidence>
<dbReference type="PANTHER" id="PTHR46980">
    <property type="entry name" value="TRICALBIN-1-RELATED"/>
    <property type="match status" value="1"/>
</dbReference>
<evidence type="ECO:0008006" key="16">
    <source>
        <dbReference type="Google" id="ProtNLM"/>
    </source>
</evidence>
<dbReference type="Pfam" id="PF00168">
    <property type="entry name" value="C2"/>
    <property type="match status" value="4"/>
</dbReference>
<dbReference type="InterPro" id="IPR000008">
    <property type="entry name" value="C2_dom"/>
</dbReference>
<dbReference type="InterPro" id="IPR031468">
    <property type="entry name" value="SMP_LBD"/>
</dbReference>
<keyword evidence="15" id="KW-1185">Reference proteome</keyword>
<dbReference type="GO" id="GO:0061817">
    <property type="term" value="P:endoplasmic reticulum-plasma membrane tethering"/>
    <property type="evidence" value="ECO:0007669"/>
    <property type="project" value="InterPro"/>
</dbReference>
<dbReference type="InterPro" id="IPR037762">
    <property type="entry name" value="C2C_Tricalbin"/>
</dbReference>
<keyword evidence="8 11" id="KW-0472">Membrane</keyword>
<dbReference type="SMART" id="SM00239">
    <property type="entry name" value="C2"/>
    <property type="match status" value="4"/>
</dbReference>
<dbReference type="InterPro" id="IPR017147">
    <property type="entry name" value="Tricalbin"/>
</dbReference>
<keyword evidence="9" id="KW-0175">Coiled coil</keyword>
<evidence type="ECO:0000256" key="9">
    <source>
        <dbReference type="SAM" id="Coils"/>
    </source>
</evidence>
<feature type="domain" description="C2" evidence="12">
    <location>
        <begin position="659"/>
        <end position="780"/>
    </location>
</feature>
<evidence type="ECO:0000256" key="5">
    <source>
        <dbReference type="ARBA" id="ARBA00022989"/>
    </source>
</evidence>
<dbReference type="GO" id="GO:0016020">
    <property type="term" value="C:membrane"/>
    <property type="evidence" value="ECO:0007669"/>
    <property type="project" value="UniProtKB-SubCell"/>
</dbReference>
<feature type="domain" description="C2" evidence="12">
    <location>
        <begin position="530"/>
        <end position="645"/>
    </location>
</feature>
<dbReference type="GO" id="GO:0071944">
    <property type="term" value="C:cell periphery"/>
    <property type="evidence" value="ECO:0007669"/>
    <property type="project" value="UniProtKB-ARBA"/>
</dbReference>
<dbReference type="PIRSF" id="PIRSF037232">
    <property type="entry name" value="Tricalbin"/>
    <property type="match status" value="1"/>
</dbReference>
<evidence type="ECO:0000313" key="14">
    <source>
        <dbReference type="EMBL" id="ODV97927.1"/>
    </source>
</evidence>
<dbReference type="OrthoDB" id="1029639at2759"/>
<keyword evidence="2" id="KW-0813">Transport</keyword>
<evidence type="ECO:0000256" key="1">
    <source>
        <dbReference type="ARBA" id="ARBA00004370"/>
    </source>
</evidence>
<feature type="domain" description="C2" evidence="12">
    <location>
        <begin position="991"/>
        <end position="1112"/>
    </location>
</feature>
<evidence type="ECO:0000256" key="2">
    <source>
        <dbReference type="ARBA" id="ARBA00022448"/>
    </source>
</evidence>
<dbReference type="Pfam" id="PF24920">
    <property type="entry name" value="C2_TCB1"/>
    <property type="match status" value="1"/>
</dbReference>
<dbReference type="CDD" id="cd04040">
    <property type="entry name" value="C2D_Tricalbin-like"/>
    <property type="match status" value="1"/>
</dbReference>
<dbReference type="PROSITE" id="PS51847">
    <property type="entry name" value="SMP"/>
    <property type="match status" value="1"/>
</dbReference>
<evidence type="ECO:0000256" key="11">
    <source>
        <dbReference type="SAM" id="Phobius"/>
    </source>
</evidence>
<evidence type="ECO:0000256" key="7">
    <source>
        <dbReference type="ARBA" id="ARBA00023121"/>
    </source>
</evidence>
<gene>
    <name evidence="14" type="ORF">PACTADRAFT_47760</name>
</gene>
<dbReference type="Pfam" id="PF25669">
    <property type="entry name" value="SMP_MUG190-like"/>
    <property type="match status" value="1"/>
</dbReference>